<reference evidence="2" key="1">
    <citation type="submission" date="2014-05" db="EMBL/GenBank/DDBJ databases">
        <title>The transcriptome of the halophilic microalga Tetraselmis sp. GSL018 isolated from the Great Salt Lake, Utah.</title>
        <authorList>
            <person name="Jinkerson R.E."/>
            <person name="D'Adamo S."/>
            <person name="Posewitz M.C."/>
        </authorList>
    </citation>
    <scope>NUCLEOTIDE SEQUENCE</scope>
    <source>
        <strain evidence="2">GSL018</strain>
    </source>
</reference>
<organism evidence="2">
    <name type="scientific">Tetraselmis sp. GSL018</name>
    <dbReference type="NCBI Taxonomy" id="582737"/>
    <lineage>
        <taxon>Eukaryota</taxon>
        <taxon>Viridiplantae</taxon>
        <taxon>Chlorophyta</taxon>
        <taxon>core chlorophytes</taxon>
        <taxon>Chlorodendrophyceae</taxon>
        <taxon>Chlorodendrales</taxon>
        <taxon>Chlorodendraceae</taxon>
        <taxon>Tetraselmis</taxon>
    </lineage>
</organism>
<feature type="non-terminal residue" evidence="2">
    <location>
        <position position="66"/>
    </location>
</feature>
<proteinExistence type="predicted"/>
<accession>A0A061RUW4</accession>
<feature type="region of interest" description="Disordered" evidence="1">
    <location>
        <begin position="1"/>
        <end position="24"/>
    </location>
</feature>
<dbReference type="AlphaFoldDB" id="A0A061RUW4"/>
<protein>
    <submittedName>
        <fullName evidence="2">Uncharacterized protein</fullName>
    </submittedName>
</protein>
<sequence length="66" mass="7140">GATVHGLRPSPCHRATVGSGGGGKRYARGAGQLQTLAAILWVYKWDFVDQSRVRGLTLVRLFLVAF</sequence>
<evidence type="ECO:0000313" key="2">
    <source>
        <dbReference type="EMBL" id="JAC76607.1"/>
    </source>
</evidence>
<name>A0A061RUW4_9CHLO</name>
<dbReference type="EMBL" id="GBEZ01008958">
    <property type="protein sequence ID" value="JAC76607.1"/>
    <property type="molecule type" value="Transcribed_RNA"/>
</dbReference>
<feature type="non-terminal residue" evidence="2">
    <location>
        <position position="1"/>
    </location>
</feature>
<evidence type="ECO:0000256" key="1">
    <source>
        <dbReference type="SAM" id="MobiDB-lite"/>
    </source>
</evidence>
<gene>
    <name evidence="2" type="ORF">TSPGSL018_19733</name>
</gene>